<organism evidence="1">
    <name type="scientific">Arundo donax</name>
    <name type="common">Giant reed</name>
    <name type="synonym">Donax arundinaceus</name>
    <dbReference type="NCBI Taxonomy" id="35708"/>
    <lineage>
        <taxon>Eukaryota</taxon>
        <taxon>Viridiplantae</taxon>
        <taxon>Streptophyta</taxon>
        <taxon>Embryophyta</taxon>
        <taxon>Tracheophyta</taxon>
        <taxon>Spermatophyta</taxon>
        <taxon>Magnoliopsida</taxon>
        <taxon>Liliopsida</taxon>
        <taxon>Poales</taxon>
        <taxon>Poaceae</taxon>
        <taxon>PACMAD clade</taxon>
        <taxon>Arundinoideae</taxon>
        <taxon>Arundineae</taxon>
        <taxon>Arundo</taxon>
    </lineage>
</organism>
<accession>A0A0A8ZEB1</accession>
<sequence>MQPCSARPLGSHRNSRMISYVFACMPFTCTTCMLFRSQLCSRAWPLCR</sequence>
<dbReference type="AlphaFoldDB" id="A0A0A8ZEB1"/>
<protein>
    <submittedName>
        <fullName evidence="1">Uncharacterized protein</fullName>
    </submittedName>
</protein>
<evidence type="ECO:0000313" key="1">
    <source>
        <dbReference type="EMBL" id="JAD37106.1"/>
    </source>
</evidence>
<dbReference type="EMBL" id="GBRH01260789">
    <property type="protein sequence ID" value="JAD37106.1"/>
    <property type="molecule type" value="Transcribed_RNA"/>
</dbReference>
<reference evidence="1" key="2">
    <citation type="journal article" date="2015" name="Data Brief">
        <title>Shoot transcriptome of the giant reed, Arundo donax.</title>
        <authorList>
            <person name="Barrero R.A."/>
            <person name="Guerrero F.D."/>
            <person name="Moolhuijzen P."/>
            <person name="Goolsby J.A."/>
            <person name="Tidwell J."/>
            <person name="Bellgard S.E."/>
            <person name="Bellgard M.I."/>
        </authorList>
    </citation>
    <scope>NUCLEOTIDE SEQUENCE</scope>
    <source>
        <tissue evidence="1">Shoot tissue taken approximately 20 cm above the soil surface</tissue>
    </source>
</reference>
<proteinExistence type="predicted"/>
<reference evidence="1" key="1">
    <citation type="submission" date="2014-09" db="EMBL/GenBank/DDBJ databases">
        <authorList>
            <person name="Magalhaes I.L.F."/>
            <person name="Oliveira U."/>
            <person name="Santos F.R."/>
            <person name="Vidigal T.H.D.A."/>
            <person name="Brescovit A.D."/>
            <person name="Santos A.J."/>
        </authorList>
    </citation>
    <scope>NUCLEOTIDE SEQUENCE</scope>
    <source>
        <tissue evidence="1">Shoot tissue taken approximately 20 cm above the soil surface</tissue>
    </source>
</reference>
<name>A0A0A8ZEB1_ARUDO</name>